<dbReference type="Proteomes" id="UP000078336">
    <property type="component" value="Unassembled WGS sequence"/>
</dbReference>
<feature type="binding site" evidence="6">
    <location>
        <position position="184"/>
    </location>
    <ligand>
        <name>substrate</name>
    </ligand>
</feature>
<feature type="binding site" evidence="6">
    <location>
        <position position="342"/>
    </location>
    <ligand>
        <name>substrate</name>
    </ligand>
</feature>
<evidence type="ECO:0000256" key="2">
    <source>
        <dbReference type="ARBA" id="ARBA00022526"/>
    </source>
</evidence>
<dbReference type="SUPFAM" id="SSF51735">
    <property type="entry name" value="NAD(P)-binding Rossmann-fold domains"/>
    <property type="match status" value="1"/>
</dbReference>
<dbReference type="EMBL" id="LUCQ01000087">
    <property type="protein sequence ID" value="OAO79470.1"/>
    <property type="molecule type" value="Genomic_DNA"/>
</dbReference>
<protein>
    <recommendedName>
        <fullName evidence="6">Glucose-6-phosphate 1-dehydrogenase</fullName>
        <shortName evidence="6">G6PD</shortName>
        <ecNumber evidence="6">1.1.1.49</ecNumber>
    </recommendedName>
</protein>
<dbReference type="GO" id="GO:0009051">
    <property type="term" value="P:pentose-phosphate shunt, oxidative branch"/>
    <property type="evidence" value="ECO:0007669"/>
    <property type="project" value="TreeGrafter"/>
</dbReference>
<feature type="binding site" evidence="6">
    <location>
        <position position="347"/>
    </location>
    <ligand>
        <name>substrate</name>
    </ligand>
</feature>
<dbReference type="EC" id="1.1.1.49" evidence="6"/>
<dbReference type="PANTHER" id="PTHR23429">
    <property type="entry name" value="GLUCOSE-6-PHOSPHATE 1-DEHYDROGENASE G6PD"/>
    <property type="match status" value="1"/>
</dbReference>
<dbReference type="Gene3D" id="3.30.360.10">
    <property type="entry name" value="Dihydrodipicolinate Reductase, domain 2"/>
    <property type="match status" value="1"/>
</dbReference>
<dbReference type="InterPro" id="IPR022674">
    <property type="entry name" value="G6P_DH_NAD-bd"/>
</dbReference>
<evidence type="ECO:0000256" key="1">
    <source>
        <dbReference type="ARBA" id="ARBA00004937"/>
    </source>
</evidence>
<dbReference type="GO" id="GO:0050661">
    <property type="term" value="F:NADP binding"/>
    <property type="evidence" value="ECO:0007669"/>
    <property type="project" value="UniProtKB-UniRule"/>
</dbReference>
<feature type="binding site" evidence="6">
    <location>
        <position position="150"/>
    </location>
    <ligand>
        <name>NADP(+)</name>
        <dbReference type="ChEBI" id="CHEBI:58349"/>
    </ligand>
</feature>
<dbReference type="Pfam" id="PF02781">
    <property type="entry name" value="G6PD_C"/>
    <property type="match status" value="1"/>
</dbReference>
<dbReference type="GO" id="GO:0005829">
    <property type="term" value="C:cytosol"/>
    <property type="evidence" value="ECO:0007669"/>
    <property type="project" value="TreeGrafter"/>
</dbReference>
<dbReference type="EMBL" id="SBBW01000100">
    <property type="protein sequence ID" value="RWU07876.1"/>
    <property type="molecule type" value="Genomic_DNA"/>
</dbReference>
<dbReference type="HAMAP" id="MF_00966">
    <property type="entry name" value="G6PD"/>
    <property type="match status" value="1"/>
</dbReference>
<dbReference type="Proteomes" id="UP000286434">
    <property type="component" value="Unassembled WGS sequence"/>
</dbReference>
<feature type="active site" description="Proton acceptor" evidence="6">
    <location>
        <position position="242"/>
    </location>
</feature>
<keyword evidence="5 6" id="KW-0119">Carbohydrate metabolism</keyword>
<organism evidence="9 11">
    <name type="scientific">Anoxybacillus flavithermus</name>
    <dbReference type="NCBI Taxonomy" id="33934"/>
    <lineage>
        <taxon>Bacteria</taxon>
        <taxon>Bacillati</taxon>
        <taxon>Bacillota</taxon>
        <taxon>Bacilli</taxon>
        <taxon>Bacillales</taxon>
        <taxon>Anoxybacillaceae</taxon>
        <taxon>Anoxybacillus</taxon>
    </lineage>
</organism>
<reference evidence="10 12" key="2">
    <citation type="submission" date="2019-01" db="EMBL/GenBank/DDBJ databases">
        <title>Anoxybacillus flavithermus in powdered infant formula.</title>
        <authorList>
            <person name="Rhee M.S."/>
            <person name="Choi I.-G."/>
            <person name="Cho T.J."/>
            <person name="Park B."/>
        </authorList>
    </citation>
    <scope>NUCLEOTIDE SEQUENCE [LARGE SCALE GENOMIC DNA]</scope>
    <source>
        <strain evidence="10 12">FHS-PPAM212</strain>
    </source>
</reference>
<dbReference type="RefSeq" id="WP_064214223.1">
    <property type="nucleotide sequence ID" value="NZ_LUCQ01000087.1"/>
</dbReference>
<dbReference type="InterPro" id="IPR036291">
    <property type="entry name" value="NAD(P)-bd_dom_sf"/>
</dbReference>
<evidence type="ECO:0000256" key="5">
    <source>
        <dbReference type="ARBA" id="ARBA00023277"/>
    </source>
</evidence>
<dbReference type="OrthoDB" id="9802739at2"/>
<dbReference type="InterPro" id="IPR001282">
    <property type="entry name" value="G6P_DH"/>
</dbReference>
<sequence length="485" mass="56376">MDSMTFVLFGATGDLAKRKIFPALYHLFLDQKMPHSFSIIGLGRREWSDDDFQTHVAHSLKTFSTRFINDRSKKEEFLRAFRYTSLDVTDMEGYKKLLEIVQQREKELNIPENRMFYLSVAPEFFDVITSNIKESGLGSARGWKRLMIEKPFGYDWRSAQHLNEKLSKAFEEEEIYRVDHYLGKPMVQNLEALKFANPLFQSLWNNQYIANVQITASETVGVEERAGYYDQAGAIRDMFQNHMLQLLMMTAMHLPKRISAKDIRDEKRKIIESLRPLQKEEVGLHVVRGQYGPGEIFGKPVVGYKEEPGIAASSTTDTFVAARLWIDDEFWSGVPFYLRTGKRMKEKSTRIVIEFKNPLKEWYLPKNEETVPNLLVIEINPNEGVTLQLNSKNILNNGKIEPIHMHFSTNEKNVPEAYELLIFDALRGDSTFFAHWKEVELSWKWVQPVLEAFEGNLLPLHSYRSGSMGPEASHRLLEEDGFNWW</sequence>
<evidence type="ECO:0000259" key="8">
    <source>
        <dbReference type="Pfam" id="PF02781"/>
    </source>
</evidence>
<proteinExistence type="inferred from homology"/>
<feature type="binding site" evidence="6">
    <location>
        <position position="237"/>
    </location>
    <ligand>
        <name>substrate</name>
    </ligand>
</feature>
<feature type="domain" description="Glucose-6-phosphate dehydrogenase NAD-binding" evidence="7">
    <location>
        <begin position="7"/>
        <end position="189"/>
    </location>
</feature>
<comment type="caution">
    <text evidence="9">The sequence shown here is derived from an EMBL/GenBank/DDBJ whole genome shotgun (WGS) entry which is preliminary data.</text>
</comment>
<feature type="binding site" evidence="6">
    <location>
        <begin position="87"/>
        <end position="88"/>
    </location>
    <ligand>
        <name>NADP(+)</name>
        <dbReference type="ChEBI" id="CHEBI:58349"/>
    </ligand>
</feature>
<evidence type="ECO:0000256" key="6">
    <source>
        <dbReference type="HAMAP-Rule" id="MF_00966"/>
    </source>
</evidence>
<evidence type="ECO:0000259" key="7">
    <source>
        <dbReference type="Pfam" id="PF00479"/>
    </source>
</evidence>
<evidence type="ECO:0000313" key="11">
    <source>
        <dbReference type="Proteomes" id="UP000078336"/>
    </source>
</evidence>
<evidence type="ECO:0000256" key="4">
    <source>
        <dbReference type="ARBA" id="ARBA00023002"/>
    </source>
</evidence>
<dbReference type="NCBIfam" id="TIGR00871">
    <property type="entry name" value="zwf"/>
    <property type="match status" value="1"/>
</dbReference>
<keyword evidence="4 6" id="KW-0560">Oxidoreductase</keyword>
<evidence type="ECO:0000313" key="9">
    <source>
        <dbReference type="EMBL" id="OAO79470.1"/>
    </source>
</evidence>
<dbReference type="SUPFAM" id="SSF55347">
    <property type="entry name" value="Glyceraldehyde-3-phosphate dehydrogenase-like, C-terminal domain"/>
    <property type="match status" value="1"/>
</dbReference>
<comment type="pathway">
    <text evidence="1 6">Carbohydrate degradation; pentose phosphate pathway; D-ribulose 5-phosphate from D-glucose 6-phosphate (oxidative stage): step 1/3.</text>
</comment>
<feature type="binding site" evidence="6">
    <location>
        <position position="218"/>
    </location>
    <ligand>
        <name>substrate</name>
    </ligand>
</feature>
<dbReference type="PRINTS" id="PR00079">
    <property type="entry name" value="G6PDHDRGNASE"/>
</dbReference>
<feature type="binding site" evidence="6">
    <location>
        <position position="44"/>
    </location>
    <ligand>
        <name>NADP(+)</name>
        <dbReference type="ChEBI" id="CHEBI:58349"/>
    </ligand>
</feature>
<dbReference type="PATRIC" id="fig|33934.7.peg.3071"/>
<evidence type="ECO:0000256" key="3">
    <source>
        <dbReference type="ARBA" id="ARBA00022857"/>
    </source>
</evidence>
<dbReference type="Gene3D" id="3.40.50.720">
    <property type="entry name" value="NAD(P)-binding Rossmann-like Domain"/>
    <property type="match status" value="1"/>
</dbReference>
<keyword evidence="11" id="KW-1185">Reference proteome</keyword>
<dbReference type="GO" id="GO:0004345">
    <property type="term" value="F:glucose-6-phosphate dehydrogenase activity"/>
    <property type="evidence" value="ECO:0007669"/>
    <property type="project" value="UniProtKB-UniRule"/>
</dbReference>
<name>A0A178TDN1_9BACL</name>
<comment type="similarity">
    <text evidence="6">Belongs to the glucose-6-phosphate dehydrogenase family.</text>
</comment>
<dbReference type="Pfam" id="PF00479">
    <property type="entry name" value="G6PD_N"/>
    <property type="match status" value="1"/>
</dbReference>
<comment type="catalytic activity">
    <reaction evidence="6">
        <text>D-glucose 6-phosphate + NADP(+) = 6-phospho-D-glucono-1,5-lactone + NADPH + H(+)</text>
        <dbReference type="Rhea" id="RHEA:15841"/>
        <dbReference type="ChEBI" id="CHEBI:15378"/>
        <dbReference type="ChEBI" id="CHEBI:57783"/>
        <dbReference type="ChEBI" id="CHEBI:57955"/>
        <dbReference type="ChEBI" id="CHEBI:58349"/>
        <dbReference type="ChEBI" id="CHEBI:61548"/>
        <dbReference type="EC" id="1.1.1.49"/>
    </reaction>
</comment>
<dbReference type="AlphaFoldDB" id="A0A178TDN1"/>
<dbReference type="PIRSF" id="PIRSF000110">
    <property type="entry name" value="G6PD"/>
    <property type="match status" value="1"/>
</dbReference>
<dbReference type="InterPro" id="IPR022675">
    <property type="entry name" value="G6P_DH_C"/>
</dbReference>
<evidence type="ECO:0000313" key="12">
    <source>
        <dbReference type="Proteomes" id="UP000286434"/>
    </source>
</evidence>
<comment type="function">
    <text evidence="6">Catalyzes the oxidation of glucose 6-phosphate to 6-phosphogluconolactone.</text>
</comment>
<accession>A0A178TDN1</accession>
<feature type="domain" description="Glucose-6-phosphate dehydrogenase C-terminal" evidence="8">
    <location>
        <begin position="192"/>
        <end position="485"/>
    </location>
</feature>
<dbReference type="UniPathway" id="UPA00115">
    <property type="reaction ID" value="UER00408"/>
</dbReference>
<reference evidence="9 11" key="1">
    <citation type="submission" date="2016-03" db="EMBL/GenBank/DDBJ databases">
        <title>Spore heat resistance.</title>
        <authorList>
            <person name="Boekhorst J."/>
            <person name="Berendsen E.M."/>
            <person name="Wells-Bennik M.H."/>
            <person name="Kuipers O.P."/>
        </authorList>
    </citation>
    <scope>NUCLEOTIDE SEQUENCE [LARGE SCALE GENOMIC DNA]</scope>
    <source>
        <strain evidence="9 11">AF16</strain>
    </source>
</reference>
<dbReference type="GO" id="GO:0006006">
    <property type="term" value="P:glucose metabolic process"/>
    <property type="evidence" value="ECO:0007669"/>
    <property type="project" value="UniProtKB-KW"/>
</dbReference>
<evidence type="ECO:0000313" key="10">
    <source>
        <dbReference type="EMBL" id="RWU07876.1"/>
    </source>
</evidence>
<feature type="binding site" evidence="6">
    <location>
        <position position="180"/>
    </location>
    <ligand>
        <name>substrate</name>
    </ligand>
</feature>
<gene>
    <name evidence="6" type="primary">zwf</name>
    <name evidence="10" type="ORF">EA138_13365</name>
    <name evidence="9" type="ORF">TAF16_1467</name>
</gene>
<feature type="binding site" evidence="6">
    <location>
        <begin position="10"/>
        <end position="17"/>
    </location>
    <ligand>
        <name>NADP(+)</name>
        <dbReference type="ChEBI" id="CHEBI:58349"/>
    </ligand>
</feature>
<keyword evidence="3 6" id="KW-0521">NADP</keyword>
<dbReference type="PANTHER" id="PTHR23429:SF0">
    <property type="entry name" value="GLUCOSE-6-PHOSPHATE 1-DEHYDROGENASE"/>
    <property type="match status" value="1"/>
</dbReference>
<keyword evidence="2 6" id="KW-0313">Glucose metabolism</keyword>